<keyword evidence="2" id="KW-0645">Protease</keyword>
<keyword evidence="3" id="KW-0479">Metal-binding</keyword>
<comment type="catalytic activity">
    <reaction evidence="1">
        <text>D-alanyl-D-alanine + H2O = 2 D-alanine</text>
        <dbReference type="Rhea" id="RHEA:20661"/>
        <dbReference type="ChEBI" id="CHEBI:15377"/>
        <dbReference type="ChEBI" id="CHEBI:57416"/>
        <dbReference type="ChEBI" id="CHEBI:57822"/>
        <dbReference type="EC" id="3.4.13.22"/>
    </reaction>
</comment>
<dbReference type="InterPro" id="IPR009045">
    <property type="entry name" value="Zn_M74/Hedgehog-like"/>
</dbReference>
<evidence type="ECO:0000256" key="5">
    <source>
        <dbReference type="ARBA" id="ARBA00022833"/>
    </source>
</evidence>
<keyword evidence="10" id="KW-1185">Reference proteome</keyword>
<comment type="caution">
    <text evidence="9">The sequence shown here is derived from an EMBL/GenBank/DDBJ whole genome shotgun (WGS) entry which is preliminary data.</text>
</comment>
<reference evidence="9 10" key="1">
    <citation type="submission" date="2019-05" db="EMBL/GenBank/DDBJ databases">
        <title>Microbulbifer harenosus sp. nov., an alginate-degrading bacterium isolated from coastal sand.</title>
        <authorList>
            <person name="Huang H."/>
            <person name="Mo K."/>
            <person name="Bao S."/>
        </authorList>
    </citation>
    <scope>NUCLEOTIDE SEQUENCE [LARGE SCALE GENOMIC DNA]</scope>
    <source>
        <strain evidence="9 10">HB161719</strain>
    </source>
</reference>
<name>A0ABY2UGT5_9GAMM</name>
<evidence type="ECO:0000256" key="8">
    <source>
        <dbReference type="ARBA" id="ARBA00023316"/>
    </source>
</evidence>
<evidence type="ECO:0000256" key="3">
    <source>
        <dbReference type="ARBA" id="ARBA00022723"/>
    </source>
</evidence>
<evidence type="ECO:0000313" key="10">
    <source>
        <dbReference type="Proteomes" id="UP000306791"/>
    </source>
</evidence>
<keyword evidence="7" id="KW-0482">Metalloprotease</keyword>
<proteinExistence type="predicted"/>
<dbReference type="PANTHER" id="PTHR43126">
    <property type="entry name" value="D-ALANYL-D-ALANINE DIPEPTIDASE"/>
    <property type="match status" value="1"/>
</dbReference>
<keyword evidence="6" id="KW-0224">Dipeptidase</keyword>
<evidence type="ECO:0000256" key="4">
    <source>
        <dbReference type="ARBA" id="ARBA00022801"/>
    </source>
</evidence>
<dbReference type="RefSeq" id="WP_138235778.1">
    <property type="nucleotide sequence ID" value="NZ_CP185860.1"/>
</dbReference>
<dbReference type="PANTHER" id="PTHR43126:SF2">
    <property type="entry name" value="D-ALANYL-D-ALANINE DIPEPTIDASE"/>
    <property type="match status" value="1"/>
</dbReference>
<evidence type="ECO:0000256" key="2">
    <source>
        <dbReference type="ARBA" id="ARBA00022670"/>
    </source>
</evidence>
<evidence type="ECO:0000256" key="6">
    <source>
        <dbReference type="ARBA" id="ARBA00022997"/>
    </source>
</evidence>
<dbReference type="Gene3D" id="3.30.1380.10">
    <property type="match status" value="1"/>
</dbReference>
<dbReference type="SUPFAM" id="SSF55166">
    <property type="entry name" value="Hedgehog/DD-peptidase"/>
    <property type="match status" value="1"/>
</dbReference>
<protein>
    <submittedName>
        <fullName evidence="9">D-alanyl-D-alanine dipeptidase</fullName>
    </submittedName>
</protein>
<dbReference type="Pfam" id="PF01427">
    <property type="entry name" value="Peptidase_M15"/>
    <property type="match status" value="1"/>
</dbReference>
<evidence type="ECO:0000313" key="9">
    <source>
        <dbReference type="EMBL" id="TLM76870.1"/>
    </source>
</evidence>
<gene>
    <name evidence="9" type="ORF">FDY93_10850</name>
</gene>
<organism evidence="9 10">
    <name type="scientific">Microbulbifer harenosus</name>
    <dbReference type="NCBI Taxonomy" id="2576840"/>
    <lineage>
        <taxon>Bacteria</taxon>
        <taxon>Pseudomonadati</taxon>
        <taxon>Pseudomonadota</taxon>
        <taxon>Gammaproteobacteria</taxon>
        <taxon>Cellvibrionales</taxon>
        <taxon>Microbulbiferaceae</taxon>
        <taxon>Microbulbifer</taxon>
    </lineage>
</organism>
<dbReference type="Proteomes" id="UP000306791">
    <property type="component" value="Unassembled WGS sequence"/>
</dbReference>
<dbReference type="EMBL" id="VANI01000011">
    <property type="protein sequence ID" value="TLM76870.1"/>
    <property type="molecule type" value="Genomic_DNA"/>
</dbReference>
<dbReference type="InterPro" id="IPR000755">
    <property type="entry name" value="A_A_dipeptidase"/>
</dbReference>
<sequence length="222" mass="25917">MEIIELSDKRVRDLPVFDNGECLIDLKEVDELLYGEPPESADTEPDYHFLRESVVISLVRAQKKLPDGWKFRVYEGYRNPSFQNKLFEEQLGRIEESWPEWSSRKIYEYASRLVSPTKSWDGERVVSPHSTGGAVDVEIIDADNCVIDFGMEIRDWFKVDPRICTTAAEGISSSARRNRALLKRVLEDQGLVNYAREWWHFSYGDQYWAFLSGRQYAIYDEV</sequence>
<evidence type="ECO:0000256" key="1">
    <source>
        <dbReference type="ARBA" id="ARBA00001362"/>
    </source>
</evidence>
<keyword evidence="8" id="KW-0961">Cell wall biogenesis/degradation</keyword>
<keyword evidence="4" id="KW-0378">Hydrolase</keyword>
<accession>A0ABY2UGT5</accession>
<evidence type="ECO:0000256" key="7">
    <source>
        <dbReference type="ARBA" id="ARBA00023049"/>
    </source>
</evidence>
<keyword evidence="5" id="KW-0862">Zinc</keyword>